<organism evidence="2 3">
    <name type="scientific">Aphanomyces astaci</name>
    <name type="common">Crayfish plague agent</name>
    <dbReference type="NCBI Taxonomy" id="112090"/>
    <lineage>
        <taxon>Eukaryota</taxon>
        <taxon>Sar</taxon>
        <taxon>Stramenopiles</taxon>
        <taxon>Oomycota</taxon>
        <taxon>Saprolegniomycetes</taxon>
        <taxon>Saprolegniales</taxon>
        <taxon>Verrucalvaceae</taxon>
        <taxon>Aphanomyces</taxon>
    </lineage>
</organism>
<reference evidence="2 3" key="1">
    <citation type="submission" date="2018-08" db="EMBL/GenBank/DDBJ databases">
        <title>Aphanomyces genome sequencing and annotation.</title>
        <authorList>
            <person name="Minardi D."/>
            <person name="Oidtmann B."/>
            <person name="Van Der Giezen M."/>
            <person name="Studholme D.J."/>
        </authorList>
    </citation>
    <scope>NUCLEOTIDE SEQUENCE [LARGE SCALE GENOMIC DNA]</scope>
    <source>
        <strain evidence="2 3">Kv</strain>
    </source>
</reference>
<dbReference type="EMBL" id="QUSZ01003415">
    <property type="protein sequence ID" value="RHY18527.1"/>
    <property type="molecule type" value="Genomic_DNA"/>
</dbReference>
<feature type="region of interest" description="Disordered" evidence="1">
    <location>
        <begin position="40"/>
        <end position="60"/>
    </location>
</feature>
<accession>A0A397BHR4</accession>
<proteinExistence type="predicted"/>
<evidence type="ECO:0000256" key="1">
    <source>
        <dbReference type="SAM" id="MobiDB-lite"/>
    </source>
</evidence>
<evidence type="ECO:0000313" key="3">
    <source>
        <dbReference type="Proteomes" id="UP000265427"/>
    </source>
</evidence>
<dbReference type="Proteomes" id="UP000265427">
    <property type="component" value="Unassembled WGS sequence"/>
</dbReference>
<gene>
    <name evidence="2" type="ORF">DYB36_003871</name>
</gene>
<evidence type="ECO:0000313" key="2">
    <source>
        <dbReference type="EMBL" id="RHY18527.1"/>
    </source>
</evidence>
<protein>
    <recommendedName>
        <fullName evidence="4">WW domain-containing protein</fullName>
    </recommendedName>
</protein>
<evidence type="ECO:0008006" key="4">
    <source>
        <dbReference type="Google" id="ProtNLM"/>
    </source>
</evidence>
<dbReference type="VEuPathDB" id="FungiDB:H257_12153"/>
<sequence>MTDTNDESLYAISFEDDEEASPPPLVDEAVEAVVQHRPATSLSPCTDHSGQHRSSSVSHDTTLNKASHTTLVKSQSFHVPEDALHLSAIKPSNDLIWIQQFDPRTRTFYYINATTGDCTTVKPRFVSKAKARDPSHAAALVIQCAARVRRARLIVKSLRDAPAFHAVNELATATTDASAIMHEAYIRKCRHVNVLLDDLSLAISHRHVIASHNDDAEMVASLAALHAEFKDTWTYIKSTFDATKQVVEDPAALLHLHSEDLNTTLVQVRKACLQLHRTIASHDESFMALDLFRVNQARLQFSKWSVPAAHDDGALHKAHLRVEGQLRKTMGAAGFQSLTGGMAVPPSRSFTEWHGSVVAMLASVAAYEALLEIDASSPSTSGNNTKDTLNIENIGSTQGTLCEAAAVLPSQLQSTSAGDSRVLPKQARRTKMSLDISELRQCWIDGVKLREADLAAAAQAEKDAIHTRAVERQAIQSAQEKFRNDQHKRKLTIWEAVIEGELIP</sequence>
<comment type="caution">
    <text evidence="2">The sequence shown here is derived from an EMBL/GenBank/DDBJ whole genome shotgun (WGS) entry which is preliminary data.</text>
</comment>
<dbReference type="AlphaFoldDB" id="A0A397BHR4"/>
<name>A0A397BHR4_APHAT</name>